<proteinExistence type="predicted"/>
<keyword evidence="2" id="KW-1185">Reference proteome</keyword>
<dbReference type="EMBL" id="BGPR01150382">
    <property type="protein sequence ID" value="GBL53679.1"/>
    <property type="molecule type" value="Genomic_DNA"/>
</dbReference>
<dbReference type="Proteomes" id="UP000499080">
    <property type="component" value="Unassembled WGS sequence"/>
</dbReference>
<dbReference type="OrthoDB" id="6759200at2759"/>
<protein>
    <recommendedName>
        <fullName evidence="3">DUF4371 domain-containing protein</fullName>
    </recommendedName>
</protein>
<dbReference type="PANTHER" id="PTHR45749">
    <property type="match status" value="1"/>
</dbReference>
<dbReference type="PANTHER" id="PTHR45749:SF35">
    <property type="entry name" value="AC-LIKE TRANSPOSASE-RELATED"/>
    <property type="match status" value="1"/>
</dbReference>
<gene>
    <name evidence="1" type="ORF">AVEN_192415_1</name>
</gene>
<sequence>MRGQGYDNGANMKGELAGVQAKIRNINSCAFLIQCGSHSLNLVVNDMAKSSLEGANFFNCKDFETILTDGESSVINSLKLSDEISVVCSLLEKDLPPLEVLKLITEMNFAPNFSIALRILLTLPISVAFGGM</sequence>
<name>A0A4Y1ZJP4_ARAVE</name>
<accession>A0A4Y1ZJP4</accession>
<organism evidence="1 2">
    <name type="scientific">Araneus ventricosus</name>
    <name type="common">Orbweaver spider</name>
    <name type="synonym">Epeira ventricosa</name>
    <dbReference type="NCBI Taxonomy" id="182803"/>
    <lineage>
        <taxon>Eukaryota</taxon>
        <taxon>Metazoa</taxon>
        <taxon>Ecdysozoa</taxon>
        <taxon>Arthropoda</taxon>
        <taxon>Chelicerata</taxon>
        <taxon>Arachnida</taxon>
        <taxon>Araneae</taxon>
        <taxon>Araneomorphae</taxon>
        <taxon>Entelegynae</taxon>
        <taxon>Araneoidea</taxon>
        <taxon>Araneidae</taxon>
        <taxon>Araneus</taxon>
    </lineage>
</organism>
<dbReference type="AlphaFoldDB" id="A0A4Y1ZJP4"/>
<evidence type="ECO:0008006" key="3">
    <source>
        <dbReference type="Google" id="ProtNLM"/>
    </source>
</evidence>
<evidence type="ECO:0000313" key="1">
    <source>
        <dbReference type="EMBL" id="GBL53679.1"/>
    </source>
</evidence>
<evidence type="ECO:0000313" key="2">
    <source>
        <dbReference type="Proteomes" id="UP000499080"/>
    </source>
</evidence>
<comment type="caution">
    <text evidence="1">The sequence shown here is derived from an EMBL/GenBank/DDBJ whole genome shotgun (WGS) entry which is preliminary data.</text>
</comment>
<reference evidence="1 2" key="1">
    <citation type="journal article" date="2019" name="Sci. Rep.">
        <title>Orb-weaving spider Araneus ventricosus genome elucidates the spidroin gene catalogue.</title>
        <authorList>
            <person name="Kono N."/>
            <person name="Nakamura H."/>
            <person name="Ohtoshi R."/>
            <person name="Moran D.A.P."/>
            <person name="Shinohara A."/>
            <person name="Yoshida Y."/>
            <person name="Fujiwara M."/>
            <person name="Mori M."/>
            <person name="Tomita M."/>
            <person name="Arakawa K."/>
        </authorList>
    </citation>
    <scope>NUCLEOTIDE SEQUENCE [LARGE SCALE GENOMIC DNA]</scope>
</reference>